<evidence type="ECO:0000313" key="2">
    <source>
        <dbReference type="EMBL" id="RCN39135.1"/>
    </source>
</evidence>
<name>A0A368G821_ANCCA</name>
<evidence type="ECO:0000256" key="1">
    <source>
        <dbReference type="SAM" id="SignalP"/>
    </source>
</evidence>
<protein>
    <submittedName>
        <fullName evidence="2">Uncharacterized protein</fullName>
    </submittedName>
</protein>
<accession>A0A368G821</accession>
<feature type="chain" id="PRO_5016655122" evidence="1">
    <location>
        <begin position="23"/>
        <end position="129"/>
    </location>
</feature>
<keyword evidence="1" id="KW-0732">Signal</keyword>
<evidence type="ECO:0000313" key="3">
    <source>
        <dbReference type="Proteomes" id="UP000252519"/>
    </source>
</evidence>
<feature type="signal peptide" evidence="1">
    <location>
        <begin position="1"/>
        <end position="22"/>
    </location>
</feature>
<organism evidence="2 3">
    <name type="scientific">Ancylostoma caninum</name>
    <name type="common">Dog hookworm</name>
    <dbReference type="NCBI Taxonomy" id="29170"/>
    <lineage>
        <taxon>Eukaryota</taxon>
        <taxon>Metazoa</taxon>
        <taxon>Ecdysozoa</taxon>
        <taxon>Nematoda</taxon>
        <taxon>Chromadorea</taxon>
        <taxon>Rhabditida</taxon>
        <taxon>Rhabditina</taxon>
        <taxon>Rhabditomorpha</taxon>
        <taxon>Strongyloidea</taxon>
        <taxon>Ancylostomatidae</taxon>
        <taxon>Ancylostomatinae</taxon>
        <taxon>Ancylostoma</taxon>
    </lineage>
</organism>
<sequence>MLRLFTLPSLLVFCALFSDTTASVTLLITGHSSDNVYKHQLASLFVDSYEDIIEGTQAHLFAFTNGVSLPVDAKEHHDLLEIWKDLDMPTNVTMLVLTSLGTDEMSLDHLSILQRFMTTNKALIVIEIG</sequence>
<reference evidence="2 3" key="1">
    <citation type="submission" date="2014-10" db="EMBL/GenBank/DDBJ databases">
        <title>Draft genome of the hookworm Ancylostoma caninum.</title>
        <authorList>
            <person name="Mitreva M."/>
        </authorList>
    </citation>
    <scope>NUCLEOTIDE SEQUENCE [LARGE SCALE GENOMIC DNA]</scope>
    <source>
        <strain evidence="2 3">Baltimore</strain>
    </source>
</reference>
<proteinExistence type="predicted"/>
<dbReference type="Proteomes" id="UP000252519">
    <property type="component" value="Unassembled WGS sequence"/>
</dbReference>
<gene>
    <name evidence="2" type="ORF">ANCCAN_14932</name>
</gene>
<keyword evidence="3" id="KW-1185">Reference proteome</keyword>
<dbReference type="AlphaFoldDB" id="A0A368G821"/>
<dbReference type="EMBL" id="JOJR01000354">
    <property type="protein sequence ID" value="RCN39135.1"/>
    <property type="molecule type" value="Genomic_DNA"/>
</dbReference>
<comment type="caution">
    <text evidence="2">The sequence shown here is derived from an EMBL/GenBank/DDBJ whole genome shotgun (WGS) entry which is preliminary data.</text>
</comment>
<dbReference type="OrthoDB" id="5841829at2759"/>